<evidence type="ECO:0000313" key="4">
    <source>
        <dbReference type="EMBL" id="VVC95860.1"/>
    </source>
</evidence>
<proteinExistence type="predicted"/>
<dbReference type="GO" id="GO:0005730">
    <property type="term" value="C:nucleolus"/>
    <property type="evidence" value="ECO:0007669"/>
    <property type="project" value="TreeGrafter"/>
</dbReference>
<feature type="compositionally biased region" description="Low complexity" evidence="1">
    <location>
        <begin position="189"/>
        <end position="198"/>
    </location>
</feature>
<gene>
    <name evidence="4" type="ORF">LSINAPIS_LOCUS7486</name>
</gene>
<evidence type="ECO:0000259" key="2">
    <source>
        <dbReference type="Pfam" id="PF11707"/>
    </source>
</evidence>
<sequence length="2112" mass="241562">MFLKTLSAGERTVQTAIQKWCSGDGAISLDRRGDCRGTKIDNNIIRGVGMHTSGVAASSPSTAQGRRILVARRSLLQDDDIVLLLADSGSEGESDADQSDEDTEEATQMPTRAITHRLRDEVIARTEGLEIEHEFDVDDFIPDECVMDESVFKMGKRKYNEETEGPDNKNKKLSEIQSITIDENEDQNETGQENNQNTSSKQNIFDLKHFRKELTKKQGQTMVLTQFLQVCLNPDSGADYLLEYLKVGGNSHEILKQISTDNKKNLTLATPTFHIFHLIILKVQSSMPHMIAVTEEACRYFLNTFIPTVEIMISENSGPRHRKVILNLLTSMVTLNSDLGVEVLSQVPLTPKHLQYIVEKPNYKEKDNVRTAFVHFMTSFLVDGHLPLIKALLEKQGLLGLVIPGLVQDEAEAVLMFLNILKKNVIDNNLISKTLKLKTFSHQVLHNLFKLFNWRGPPEISQELKNEARPEIVQLLSNIMLTLFTSHKYGLYFVDHSLGTSDLHKNQNLYKTLLSLKRPWENKDEADVVLQIILKCPDLHRAVVHIIEQSFQPQHSPIWERATHFVVQLLDTVKPEDLIPRLHTLSSTQAANFIRFITIPVPLLKLIQANFQADLTISVYCVKVLVKMLQSLKKYLDIFEMEESIEILTDLKSRLENFLPRHLPPSNVIVSLMNKIITNENEGTESSQHYKLPKINATDSLLHIIDLLLLYNSIYPDFFENLESSIDMKKILDFTKTLSSDNVALLKFKVISLWLILDPSAISLKNTIFKELFLIMLEVFTSEDTTTWNQAKETLYEFLKSTDIFEANDDEILLMLYTLRNVTVNPISLIVDVVEYVLENMNDLVEYTRSQMGNFIVGVDSVASNIDEVLTDLMNNRITTGSVYLENKLPSPFIIGCMQYIQSNRDAKKGLKKFLSLYIANLYHSNCIAELSEALIGDSKLEVRSYVADCTINPTPLPDSILKDDVLLKISRSVIEDEELSVNQVFSNLEECHGANDLIVNDIHYKINVTESLDSSQLFIWGKYLIFCVIQLSKYDKLSVAKQKKIQSYFKAIICTGKKHHKMNFCRCMLLNLFKNAHIRKIYRALDTNNNQSYILATDFLLHVIISNRDIVNYLNKKHFILRPYQQKTFTEIVKAFIKINKRKNINCDHTIAVLNVVGLSNEDDIKVLNHVFDIELASCVKDDKEPSVVLEVLRILLDKYSKSISLELTPDIIKKSIKLYTEMLVYTEVTTNLTNLELTLISYFENKPHHAIFVTDDDFRKFFKANTVRKTTASLASSLQQLNVCFCNVFKSELDRQDILSHRELTLPLANAAIEHSHFIAENNDFLQKLYEEYKLNIWKFLEKPHKVGQVYIQSWLLIKKLAVTCMSEEDCMKLFSKNHKFEALEISHIRLTEAILTRIYSKKDIKIDYFCNYALSMLSLISTSLKDDKLSDIDEVISIVYNTTKIDNIESYSDKEDLKKIIDTATWQNFCKIVLKSALKVSNINEDRCYGPKLLCLLTSFVTLLYPTDNSDIVTLFDMVTSHSEFLNVMLSLHSPDIKTRLLQFIYTLMQMNKSVMKSQQIPVFLSAYHATRSPSDRLILSILQFYESNGLPVNDYKPYIWGDSAANYYAVRKKRNSSLWSHPTPNQVLNLFDREVIDVTVRNYPVTQKLDYYFQLPPNCNEIEEGNVKIYIRKLTVKSGNVATENNLKQSEFTNTMKLIGKDALVVSQTDYNVAIYDPAFIFPLLSHLLAPGSMASCFKLLRCGMLSVVVMGLSSQCPLMRAAAFHVLHRFCLLLETETRHKNDKLLLTDFITTLRHSLRTAINQPDQDEYFRDLKNPKLPAIDALYLAKVLTVCTSPSDPLYKPANNFLIAKQFVDLTVVPDFLSLFHDNEVELIDRRLWILEIIRDGTKTMVDVNVIFKTMCLKMIMDFYTTVLCDRRSKVKILGVIKSIAAIPRAFEILLEGYALMAWMNSIMSYIANDKSIVKEIINLIETIIHSLNIIAISKVKPNSNNTEIKVKSVVEYEVLAIIYELLNHIDAVDVLEVVEYVKLYNLISKRTLKFLSKKQLTNIVTKCSLKVKDFESVHVIKRAMATKDCNLLKSRLIDGNDSNAELVTVLHCLVGNYVL</sequence>
<evidence type="ECO:0008006" key="6">
    <source>
        <dbReference type="Google" id="ProtNLM"/>
    </source>
</evidence>
<dbReference type="PANTHER" id="PTHR13500:SF0">
    <property type="entry name" value="NUCLEOLAR PRE-RIBOSOMAL-ASSOCIATED PROTEIN 1"/>
    <property type="match status" value="1"/>
</dbReference>
<dbReference type="Pfam" id="PF16201">
    <property type="entry name" value="NopRA1"/>
    <property type="match status" value="1"/>
</dbReference>
<evidence type="ECO:0000313" key="5">
    <source>
        <dbReference type="Proteomes" id="UP000324832"/>
    </source>
</evidence>
<evidence type="ECO:0000259" key="3">
    <source>
        <dbReference type="Pfam" id="PF16201"/>
    </source>
</evidence>
<protein>
    <recommendedName>
        <fullName evidence="6">Nucleolar pre-ribosomal-associated protein 1 C-terminal domain-containing protein</fullName>
    </recommendedName>
</protein>
<dbReference type="PANTHER" id="PTHR13500">
    <property type="entry name" value="NUCLEOLAR PRERIBOSOMAL-ASSOCIATED PROTEIN 1"/>
    <property type="match status" value="1"/>
</dbReference>
<evidence type="ECO:0000256" key="1">
    <source>
        <dbReference type="SAM" id="MobiDB-lite"/>
    </source>
</evidence>
<keyword evidence="5" id="KW-1185">Reference proteome</keyword>
<feature type="region of interest" description="Disordered" evidence="1">
    <location>
        <begin position="181"/>
        <end position="202"/>
    </location>
</feature>
<dbReference type="InterPro" id="IPR039844">
    <property type="entry name" value="URB1"/>
</dbReference>
<dbReference type="GO" id="GO:0000466">
    <property type="term" value="P:maturation of 5.8S rRNA from tricistronic rRNA transcript (SSU-rRNA, 5.8S rRNA, LSU-rRNA)"/>
    <property type="evidence" value="ECO:0007669"/>
    <property type="project" value="TreeGrafter"/>
</dbReference>
<organism evidence="4 5">
    <name type="scientific">Leptidea sinapis</name>
    <dbReference type="NCBI Taxonomy" id="189913"/>
    <lineage>
        <taxon>Eukaryota</taxon>
        <taxon>Metazoa</taxon>
        <taxon>Ecdysozoa</taxon>
        <taxon>Arthropoda</taxon>
        <taxon>Hexapoda</taxon>
        <taxon>Insecta</taxon>
        <taxon>Pterygota</taxon>
        <taxon>Neoptera</taxon>
        <taxon>Endopterygota</taxon>
        <taxon>Lepidoptera</taxon>
        <taxon>Glossata</taxon>
        <taxon>Ditrysia</taxon>
        <taxon>Papilionoidea</taxon>
        <taxon>Pieridae</taxon>
        <taxon>Dismorphiinae</taxon>
        <taxon>Leptidea</taxon>
    </lineage>
</organism>
<dbReference type="InterPro" id="IPR032436">
    <property type="entry name" value="URB1_C"/>
</dbReference>
<feature type="compositionally biased region" description="Acidic residues" evidence="1">
    <location>
        <begin position="90"/>
        <end position="105"/>
    </location>
</feature>
<feature type="domain" description="URB1 N-terminal" evidence="2">
    <location>
        <begin position="253"/>
        <end position="559"/>
    </location>
</feature>
<feature type="domain" description="URB1 C-terminal" evidence="3">
    <location>
        <begin position="1750"/>
        <end position="1955"/>
    </location>
</feature>
<name>A0A5E4QFT3_9NEOP</name>
<dbReference type="Proteomes" id="UP000324832">
    <property type="component" value="Unassembled WGS sequence"/>
</dbReference>
<reference evidence="4 5" key="1">
    <citation type="submission" date="2017-07" db="EMBL/GenBank/DDBJ databases">
        <authorList>
            <person name="Talla V."/>
            <person name="Backstrom N."/>
        </authorList>
    </citation>
    <scope>NUCLEOTIDE SEQUENCE [LARGE SCALE GENOMIC DNA]</scope>
</reference>
<dbReference type="Pfam" id="PF11707">
    <property type="entry name" value="Npa1"/>
    <property type="match status" value="1"/>
</dbReference>
<dbReference type="EMBL" id="FZQP02002460">
    <property type="protein sequence ID" value="VVC95860.1"/>
    <property type="molecule type" value="Genomic_DNA"/>
</dbReference>
<accession>A0A5E4QFT3</accession>
<dbReference type="InterPro" id="IPR021714">
    <property type="entry name" value="URB1_N"/>
</dbReference>
<dbReference type="GO" id="GO:0000463">
    <property type="term" value="P:maturation of LSU-rRNA from tricistronic rRNA transcript (SSU-rRNA, 5.8S rRNA, LSU-rRNA)"/>
    <property type="evidence" value="ECO:0007669"/>
    <property type="project" value="TreeGrafter"/>
</dbReference>
<feature type="region of interest" description="Disordered" evidence="1">
    <location>
        <begin position="87"/>
        <end position="108"/>
    </location>
</feature>